<dbReference type="GO" id="GO:0005829">
    <property type="term" value="C:cytosol"/>
    <property type="evidence" value="ECO:0007669"/>
    <property type="project" value="UniProtKB-ARBA"/>
</dbReference>
<keyword evidence="2" id="KW-0813">Transport</keyword>
<keyword evidence="15" id="KW-1185">Reference proteome</keyword>
<dbReference type="Pfam" id="PF01852">
    <property type="entry name" value="START"/>
    <property type="match status" value="1"/>
</dbReference>
<dbReference type="PANTHER" id="PTHR19308:SF39">
    <property type="entry name" value="PHOSPHATIDYLCHOLINE TRANSFER PROTEIN"/>
    <property type="match status" value="1"/>
</dbReference>
<evidence type="ECO:0000256" key="10">
    <source>
        <dbReference type="ARBA" id="ARBA00077188"/>
    </source>
</evidence>
<evidence type="ECO:0000256" key="2">
    <source>
        <dbReference type="ARBA" id="ARBA00022448"/>
    </source>
</evidence>
<keyword evidence="5" id="KW-0007">Acetylation</keyword>
<evidence type="ECO:0000256" key="9">
    <source>
        <dbReference type="ARBA" id="ARBA00069061"/>
    </source>
</evidence>
<evidence type="ECO:0000256" key="12">
    <source>
        <dbReference type="SAM" id="MobiDB-lite"/>
    </source>
</evidence>
<accession>A0A674GNH9</accession>
<dbReference type="Ensembl" id="ENSTGUT00000026082.1">
    <property type="protein sequence ID" value="ENSTGUP00000023950.1"/>
    <property type="gene ID" value="ENSTGUG00000022225.1"/>
</dbReference>
<comment type="subcellular location">
    <subcellularLocation>
        <location evidence="1">Cytoplasm</location>
    </subcellularLocation>
</comment>
<dbReference type="OMA" id="DYVYMRE"/>
<protein>
    <recommendedName>
        <fullName evidence="9">Phosphatidylcholine transfer protein</fullName>
    </recommendedName>
    <alternativeName>
        <fullName evidence="11">START domain-containing protein 2</fullName>
    </alternativeName>
    <alternativeName>
        <fullName evidence="10">StAR-related lipid transfer protein 2</fullName>
    </alternativeName>
</protein>
<evidence type="ECO:0000259" key="13">
    <source>
        <dbReference type="PROSITE" id="PS50848"/>
    </source>
</evidence>
<keyword evidence="7" id="KW-0446">Lipid-binding</keyword>
<evidence type="ECO:0000256" key="11">
    <source>
        <dbReference type="ARBA" id="ARBA00079049"/>
    </source>
</evidence>
<dbReference type="GeneTree" id="ENSGT00940000156843"/>
<gene>
    <name evidence="14" type="primary">PCTP</name>
</gene>
<evidence type="ECO:0000313" key="15">
    <source>
        <dbReference type="Proteomes" id="UP000007754"/>
    </source>
</evidence>
<dbReference type="GO" id="GO:0008525">
    <property type="term" value="F:phosphatidylcholine transporter activity"/>
    <property type="evidence" value="ECO:0007669"/>
    <property type="project" value="TreeGrafter"/>
</dbReference>
<dbReference type="Proteomes" id="UP000007754">
    <property type="component" value="Chromosome 18"/>
</dbReference>
<dbReference type="PROSITE" id="PS50848">
    <property type="entry name" value="START"/>
    <property type="match status" value="1"/>
</dbReference>
<proteinExistence type="predicted"/>
<evidence type="ECO:0000256" key="4">
    <source>
        <dbReference type="ARBA" id="ARBA00022553"/>
    </source>
</evidence>
<feature type="domain" description="START" evidence="13">
    <location>
        <begin position="139"/>
        <end position="321"/>
    </location>
</feature>
<dbReference type="PANTHER" id="PTHR19308">
    <property type="entry name" value="PHOSPHATIDYLCHOLINE TRANSFER PROTEIN"/>
    <property type="match status" value="1"/>
</dbReference>
<dbReference type="InterPro" id="IPR051213">
    <property type="entry name" value="START_lipid_transfer"/>
</dbReference>
<feature type="compositionally biased region" description="Low complexity" evidence="12">
    <location>
        <begin position="75"/>
        <end position="85"/>
    </location>
</feature>
<keyword evidence="3" id="KW-0963">Cytoplasm</keyword>
<dbReference type="SMART" id="SM00234">
    <property type="entry name" value="START"/>
    <property type="match status" value="1"/>
</dbReference>
<evidence type="ECO:0000256" key="1">
    <source>
        <dbReference type="ARBA" id="ARBA00004496"/>
    </source>
</evidence>
<evidence type="ECO:0000256" key="5">
    <source>
        <dbReference type="ARBA" id="ARBA00022990"/>
    </source>
</evidence>
<evidence type="ECO:0000313" key="14">
    <source>
        <dbReference type="Ensembl" id="ENSTGUP00000023950.1"/>
    </source>
</evidence>
<evidence type="ECO:0000256" key="3">
    <source>
        <dbReference type="ARBA" id="ARBA00022490"/>
    </source>
</evidence>
<organism evidence="14 15">
    <name type="scientific">Taeniopygia guttata</name>
    <name type="common">Zebra finch</name>
    <name type="synonym">Poephila guttata</name>
    <dbReference type="NCBI Taxonomy" id="59729"/>
    <lineage>
        <taxon>Eukaryota</taxon>
        <taxon>Metazoa</taxon>
        <taxon>Chordata</taxon>
        <taxon>Craniata</taxon>
        <taxon>Vertebrata</taxon>
        <taxon>Euteleostomi</taxon>
        <taxon>Archelosauria</taxon>
        <taxon>Archosauria</taxon>
        <taxon>Dinosauria</taxon>
        <taxon>Saurischia</taxon>
        <taxon>Theropoda</taxon>
        <taxon>Coelurosauria</taxon>
        <taxon>Aves</taxon>
        <taxon>Neognathae</taxon>
        <taxon>Neoaves</taxon>
        <taxon>Telluraves</taxon>
        <taxon>Australaves</taxon>
        <taxon>Passeriformes</taxon>
        <taxon>Passeroidea</taxon>
        <taxon>Estrildidae</taxon>
        <taxon>Estrildinae</taxon>
        <taxon>Taeniopygia</taxon>
    </lineage>
</organism>
<dbReference type="FunFam" id="3.30.530.20:FF:000017">
    <property type="entry name" value="Phosphatidylcholine transfer protein, putative"/>
    <property type="match status" value="1"/>
</dbReference>
<dbReference type="GO" id="GO:0031210">
    <property type="term" value="F:phosphatidylcholine binding"/>
    <property type="evidence" value="ECO:0007669"/>
    <property type="project" value="TreeGrafter"/>
</dbReference>
<evidence type="ECO:0000256" key="7">
    <source>
        <dbReference type="ARBA" id="ARBA00023121"/>
    </source>
</evidence>
<reference evidence="14 15" key="1">
    <citation type="journal article" date="2010" name="Nature">
        <title>The genome of a songbird.</title>
        <authorList>
            <person name="Warren W.C."/>
            <person name="Clayton D.F."/>
            <person name="Ellegren H."/>
            <person name="Arnold A.P."/>
            <person name="Hillier L.W."/>
            <person name="Kunstner A."/>
            <person name="Searle S."/>
            <person name="White S."/>
            <person name="Vilella A.J."/>
            <person name="Fairley S."/>
            <person name="Heger A."/>
            <person name="Kong L."/>
            <person name="Ponting C.P."/>
            <person name="Jarvis E.D."/>
            <person name="Mello C.V."/>
            <person name="Minx P."/>
            <person name="Lovell P."/>
            <person name="Velho T.A."/>
            <person name="Ferris M."/>
            <person name="Balakrishnan C.N."/>
            <person name="Sinha S."/>
            <person name="Blatti C."/>
            <person name="London S.E."/>
            <person name="Li Y."/>
            <person name="Lin Y.C."/>
            <person name="George J."/>
            <person name="Sweedler J."/>
            <person name="Southey B."/>
            <person name="Gunaratne P."/>
            <person name="Watson M."/>
            <person name="Nam K."/>
            <person name="Backstrom N."/>
            <person name="Smeds L."/>
            <person name="Nabholz B."/>
            <person name="Itoh Y."/>
            <person name="Whitney O."/>
            <person name="Pfenning A.R."/>
            <person name="Howard J."/>
            <person name="Volker M."/>
            <person name="Skinner B.M."/>
            <person name="Griffin D.K."/>
            <person name="Ye L."/>
            <person name="McLaren W.M."/>
            <person name="Flicek P."/>
            <person name="Quesada V."/>
            <person name="Velasco G."/>
            <person name="Lopez-Otin C."/>
            <person name="Puente X.S."/>
            <person name="Olender T."/>
            <person name="Lancet D."/>
            <person name="Smit A.F."/>
            <person name="Hubley R."/>
            <person name="Konkel M.K."/>
            <person name="Walker J.A."/>
            <person name="Batzer M.A."/>
            <person name="Gu W."/>
            <person name="Pollock D.D."/>
            <person name="Chen L."/>
            <person name="Cheng Z."/>
            <person name="Eichler E.E."/>
            <person name="Stapley J."/>
            <person name="Slate J."/>
            <person name="Ekblom R."/>
            <person name="Birkhead T."/>
            <person name="Burke T."/>
            <person name="Burt D."/>
            <person name="Scharff C."/>
            <person name="Adam I."/>
            <person name="Richard H."/>
            <person name="Sultan M."/>
            <person name="Soldatov A."/>
            <person name="Lehrach H."/>
            <person name="Edwards S.V."/>
            <person name="Yang S.P."/>
            <person name="Li X."/>
            <person name="Graves T."/>
            <person name="Fulton L."/>
            <person name="Nelson J."/>
            <person name="Chinwalla A."/>
            <person name="Hou S."/>
            <person name="Mardis E.R."/>
            <person name="Wilson R.K."/>
        </authorList>
    </citation>
    <scope>NUCLEOTIDE SEQUENCE [LARGE SCALE GENOMIC DNA]</scope>
</reference>
<feature type="region of interest" description="Disordered" evidence="12">
    <location>
        <begin position="70"/>
        <end position="93"/>
    </location>
</feature>
<evidence type="ECO:0000256" key="8">
    <source>
        <dbReference type="ARBA" id="ARBA00063535"/>
    </source>
</evidence>
<reference evidence="14" key="2">
    <citation type="submission" date="2025-08" db="UniProtKB">
        <authorList>
            <consortium name="Ensembl"/>
        </authorList>
    </citation>
    <scope>IDENTIFICATION</scope>
</reference>
<dbReference type="SUPFAM" id="SSF55961">
    <property type="entry name" value="Bet v1-like"/>
    <property type="match status" value="1"/>
</dbReference>
<reference evidence="14" key="3">
    <citation type="submission" date="2025-09" db="UniProtKB">
        <authorList>
            <consortium name="Ensembl"/>
        </authorList>
    </citation>
    <scope>IDENTIFICATION</scope>
</reference>
<dbReference type="AlphaFoldDB" id="A0A674GNH9"/>
<dbReference type="Gene3D" id="3.30.530.20">
    <property type="match status" value="1"/>
</dbReference>
<keyword evidence="6" id="KW-0445">Lipid transport</keyword>
<sequence>MGWDGMGWDGMGWDGMGWDGMGWAGLGRAGLGRAGLGRAGLGWAERGRAGLGRAGLGRVRLGCPLKLPRPPSRCPAPQARRAGPGAERGGPGRAGLCRPGMAAPEAEGPVSLSRGFSEEQFGAACRELDQPAPAAAGPWQLLLETAGVRIYRRCHTQSGLYEYKIFGGLADVPPKLCVDVYMDLDFRKEWDQYVKELYEETYDGEKVIYWEVKYPFPLSNRDYVYVRECREMDVHGRKIWVVLAKSVAVPQCPEKPGIIRVKSYKQSLVIESDGKAGCKVYMYYFDNPGGMIPSWLVNWAAKTGVPAFLKDIEKACLIYSKST</sequence>
<evidence type="ECO:0000256" key="6">
    <source>
        <dbReference type="ARBA" id="ARBA00023055"/>
    </source>
</evidence>
<comment type="subunit">
    <text evidence="8">Interacts with ACOT13/THEM2.</text>
</comment>
<dbReference type="InterPro" id="IPR023393">
    <property type="entry name" value="START-like_dom_sf"/>
</dbReference>
<dbReference type="InterPro" id="IPR002913">
    <property type="entry name" value="START_lipid-bd_dom"/>
</dbReference>
<keyword evidence="4" id="KW-0597">Phosphoprotein</keyword>
<name>A0A674GNH9_TAEGU</name>
<dbReference type="InParanoid" id="A0A674GNH9"/>